<proteinExistence type="predicted"/>
<sequence length="1528" mass="162828">MKIKSFRDVGVNTSKGFSLMEIDNSKKGSNIIEHFLRMMLVLMFMVFIPAQVLAIDTDNDNVIDSLDLDDDNDGILDTVECSVAPVQSGAWTIPNTTGDTASTDLGNGITVVWEVTNAGSSISELPLNTVGDDVASEQFWSNGSLAGANSLSYEYDFGTVVKISFIDTVTSNPISVYNPIMHVDKLGGEVSGDPLSATMTLLDAGLTWTKLAGTLDFNTTSTTAIDASLPLGANGINNGFESNWGIDAGTASGSLRIDGFVSEFSFSMSNVGNDVGALADAIKLAFSAAICNDDDSDTIPNNLDLDSDNDGIPDNVEAQKTLGYIAPNGVVDANGTDTAYVGGLILEDTDDDNISDYIDADSDNDGMSDASESGLVLTNVDANSDGIDDGVNASYADVNGDVNNPLVNLKELDGSTVDVDYRSLRDTDGDGVIDAIDLDDDNDGILDTDEGYLCEALTFVKPTYANVTQVAGTGTKDDMDVNDIYVWSNSFQSVTQNYDLVFQLKSMSQVGKAYFKQPATVTDSTGLQLDDFIALNDPYVSFKIWAVQSNSATVANPQGIPVTIKNVDAIIKDLDSQNDVTRDYTDIGGISQDVSTSMQGTILYGSALSNEGFMNGGGLGNYAYARMADEAAFPNHSQSDADVDYWMTAHYGEFKEEEFIFGVTRPDGANNSNREGKFEFSSSMACFSIDTDSDGIPDHLDLDSDNDGIPDNVEAQTTNGYIVSAADRNAMYIINNGVNSAYLGGLSSVDTDEDNVTDMLDSDSDNDGETDCAENNDVIAFCPVNNANVGINGLVDWAELVDDYNDTNGKAYEGNVFTLDDTDNDTASNGSDANATTKNLDYRDNTTPSNIPPVATDVTRTIDTGSTTIIDLLSLVSDSDVGDTLSITRINGVVLTGSEQNVTVPNGVVQVAIDGNVTFVPNSGYIGASTFAYEATDGTETVSANVNIVVTPTPFTCNDTFYFSNRDSNDDVIFQRINRDVIPYPNVAIGTPSTIKYNAMGYNVQDNFIYAVAMNELIQIDKNGNVSNLGVIGGGYPNKQIYAGEFDRNGTYYVYDDGTNLLHGIDVANKTQVSVVTLSETITFWDMAIDTTGNYFYAMSAEANAPWTNLGLIKIEIATGTVTHIGSETHDDKGATGSTYLAFSDADGKIYMQDATNGIFEVDITTGTLTLVSSSSDLGTFNDGTVCPNSKITLIPDTDGDNVRDDIDLDDDNDGVLDTLEMNLDATTFSFETDTEGWESDNDNGNSPLPSVSNSITTVAQAPSSCSILPELLNAAPSGNFITMTDDSIGLIYLEKSLATPLDLSSKVSNGQLSFYWANGKYDDLSSSQGSTSLQIVLTNSAGTVVSGEINVSNEHDGQWRLKTINLDDASWSSDLSRLTTVLSTLAKIEIQVETISAFDYNVGAGYDCTNSEYFAIDEISFADFPEDTDNDGIPNHLDLDSDNDGIPDNVEAQKTAAYIAPSGAVDGNGTYSAIYGLTGITPVNTDGNDTADYIDTDSDNDGIFDIVESGQGLNADVNGSTTRIIQM</sequence>
<dbReference type="Pfam" id="PF21959">
    <property type="entry name" value="DUF6923"/>
    <property type="match status" value="1"/>
</dbReference>
<organism evidence="3">
    <name type="scientific">uncultured Sulfurovum sp</name>
    <dbReference type="NCBI Taxonomy" id="269237"/>
    <lineage>
        <taxon>Bacteria</taxon>
        <taxon>Pseudomonadati</taxon>
        <taxon>Campylobacterota</taxon>
        <taxon>Epsilonproteobacteria</taxon>
        <taxon>Campylobacterales</taxon>
        <taxon>Sulfurovaceae</taxon>
        <taxon>Sulfurovum</taxon>
        <taxon>environmental samples</taxon>
    </lineage>
</organism>
<dbReference type="SUPFAM" id="SSF63829">
    <property type="entry name" value="Calcium-dependent phosphotriesterase"/>
    <property type="match status" value="1"/>
</dbReference>
<dbReference type="GO" id="GO:0005509">
    <property type="term" value="F:calcium ion binding"/>
    <property type="evidence" value="ECO:0007669"/>
    <property type="project" value="InterPro"/>
</dbReference>
<feature type="compositionally biased region" description="Polar residues" evidence="1">
    <location>
        <begin position="825"/>
        <end position="849"/>
    </location>
</feature>
<dbReference type="InterPro" id="IPR018247">
    <property type="entry name" value="EF_Hand_1_Ca_BS"/>
</dbReference>
<dbReference type="SUPFAM" id="SSF103647">
    <property type="entry name" value="TSP type-3 repeat"/>
    <property type="match status" value="1"/>
</dbReference>
<evidence type="ECO:0000256" key="1">
    <source>
        <dbReference type="SAM" id="MobiDB-lite"/>
    </source>
</evidence>
<reference evidence="3" key="1">
    <citation type="submission" date="2020-01" db="EMBL/GenBank/DDBJ databases">
        <authorList>
            <person name="Meier V. D."/>
            <person name="Meier V D."/>
        </authorList>
    </citation>
    <scope>NUCLEOTIDE SEQUENCE</scope>
    <source>
        <strain evidence="3">HLG_WM_MAG_06</strain>
    </source>
</reference>
<dbReference type="PROSITE" id="PS00018">
    <property type="entry name" value="EF_HAND_1"/>
    <property type="match status" value="2"/>
</dbReference>
<name>A0A6S6RSR0_9BACT</name>
<dbReference type="InterPro" id="IPR028974">
    <property type="entry name" value="TSP_type-3_rpt"/>
</dbReference>
<gene>
    <name evidence="3" type="ORF">HELGO_WM11292</name>
</gene>
<dbReference type="InterPro" id="IPR054215">
    <property type="entry name" value="DUF6923"/>
</dbReference>
<evidence type="ECO:0000313" key="3">
    <source>
        <dbReference type="EMBL" id="CAA6799235.1"/>
    </source>
</evidence>
<protein>
    <submittedName>
        <fullName evidence="3">Internalin, putative</fullName>
    </submittedName>
</protein>
<accession>A0A6S6RSR0</accession>
<evidence type="ECO:0000259" key="2">
    <source>
        <dbReference type="Pfam" id="PF21959"/>
    </source>
</evidence>
<dbReference type="Gene3D" id="4.10.1080.10">
    <property type="entry name" value="TSP type-3 repeat"/>
    <property type="match status" value="1"/>
</dbReference>
<dbReference type="Pfam" id="PF17963">
    <property type="entry name" value="Big_9"/>
    <property type="match status" value="1"/>
</dbReference>
<dbReference type="EMBL" id="CACVAP010000015">
    <property type="protein sequence ID" value="CAA6799235.1"/>
    <property type="molecule type" value="Genomic_DNA"/>
</dbReference>
<feature type="region of interest" description="Disordered" evidence="1">
    <location>
        <begin position="823"/>
        <end position="851"/>
    </location>
</feature>
<feature type="domain" description="DUF6923" evidence="2">
    <location>
        <begin position="988"/>
        <end position="1189"/>
    </location>
</feature>